<dbReference type="GO" id="GO:0051028">
    <property type="term" value="P:mRNA transport"/>
    <property type="evidence" value="ECO:0007669"/>
    <property type="project" value="UniProtKB-KW"/>
</dbReference>
<dbReference type="InterPro" id="IPR000878">
    <property type="entry name" value="4pyrrol_Mease"/>
</dbReference>
<dbReference type="SUPFAM" id="SSF53790">
    <property type="entry name" value="Tetrapyrrole methylase"/>
    <property type="match status" value="1"/>
</dbReference>
<evidence type="ECO:0000256" key="1">
    <source>
        <dbReference type="ARBA" id="ARBA00004123"/>
    </source>
</evidence>
<dbReference type="GO" id="GO:0005874">
    <property type="term" value="C:microtubule"/>
    <property type="evidence" value="ECO:0007669"/>
    <property type="project" value="UniProtKB-KW"/>
</dbReference>
<dbReference type="AlphaFoldDB" id="A0A9W7AEI9"/>
<dbReference type="GO" id="GO:0005634">
    <property type="term" value="C:nucleus"/>
    <property type="evidence" value="ECO:0007669"/>
    <property type="project" value="UniProtKB-SubCell"/>
</dbReference>
<proteinExistence type="predicted"/>
<evidence type="ECO:0000259" key="11">
    <source>
        <dbReference type="Pfam" id="PF00590"/>
    </source>
</evidence>
<dbReference type="PANTHER" id="PTHR45790">
    <property type="entry name" value="SIROHEME SYNTHASE-RELATED"/>
    <property type="match status" value="1"/>
</dbReference>
<evidence type="ECO:0000256" key="10">
    <source>
        <dbReference type="ARBA" id="ARBA00023242"/>
    </source>
</evidence>
<evidence type="ECO:0000256" key="6">
    <source>
        <dbReference type="ARBA" id="ARBA00022701"/>
    </source>
</evidence>
<keyword evidence="5" id="KW-0963">Cytoplasm</keyword>
<comment type="caution">
    <text evidence="12">The sequence shown here is derived from an EMBL/GenBank/DDBJ whole genome shotgun (WGS) entry which is preliminary data.</text>
</comment>
<organism evidence="12 13">
    <name type="scientific">Triparma retinervis</name>
    <dbReference type="NCBI Taxonomy" id="2557542"/>
    <lineage>
        <taxon>Eukaryota</taxon>
        <taxon>Sar</taxon>
        <taxon>Stramenopiles</taxon>
        <taxon>Ochrophyta</taxon>
        <taxon>Bolidophyceae</taxon>
        <taxon>Parmales</taxon>
        <taxon>Triparmaceae</taxon>
        <taxon>Triparma</taxon>
    </lineage>
</organism>
<dbReference type="OrthoDB" id="508204at2759"/>
<dbReference type="Pfam" id="PF00590">
    <property type="entry name" value="TP_methylase"/>
    <property type="match status" value="1"/>
</dbReference>
<dbReference type="Pfam" id="PF01221">
    <property type="entry name" value="Dynein_light"/>
    <property type="match status" value="1"/>
</dbReference>
<comment type="subcellular location">
    <subcellularLocation>
        <location evidence="2">Cytoplasm</location>
        <location evidence="2">Cytoskeleton</location>
    </subcellularLocation>
    <subcellularLocation>
        <location evidence="1">Nucleus</location>
    </subcellularLocation>
</comment>
<evidence type="ECO:0000256" key="5">
    <source>
        <dbReference type="ARBA" id="ARBA00022490"/>
    </source>
</evidence>
<evidence type="ECO:0000256" key="3">
    <source>
        <dbReference type="ARBA" id="ARBA00015062"/>
    </source>
</evidence>
<keyword evidence="10" id="KW-0539">Nucleus</keyword>
<dbReference type="GO" id="GO:0015031">
    <property type="term" value="P:protein transport"/>
    <property type="evidence" value="ECO:0007669"/>
    <property type="project" value="UniProtKB-KW"/>
</dbReference>
<dbReference type="FunFam" id="3.30.740.10:FF:000005">
    <property type="entry name" value="Dynein light chain"/>
    <property type="match status" value="1"/>
</dbReference>
<evidence type="ECO:0000256" key="7">
    <source>
        <dbReference type="ARBA" id="ARBA00022816"/>
    </source>
</evidence>
<evidence type="ECO:0000256" key="8">
    <source>
        <dbReference type="ARBA" id="ARBA00022927"/>
    </source>
</evidence>
<keyword evidence="4" id="KW-0813">Transport</keyword>
<sequence>MVGAGPGDPELLTVAALRSISDPAALVISDRLVSKEILDLVRGEVRVANKNPGCADKAQNEIYKWCLGGLEEGKHVVRLKIGDPFVFGRGGEEVLKFRGMGFEPEGAPDLIKYHPEQTVVFVMAVGRLRELSSRLISMAGYPPSTRVAIVEQAGNPGQRTVRGDLVDIADMAERENVKPPSTIVVGNTHIYAEDMTDEMCNSAITISQEAFQMNVTKGKVYATIAAHIRAGFDKSYGRGWNCVVGRSFGAFVTHEIKTYMYFTVVPGVYILLWKA</sequence>
<reference evidence="12" key="1">
    <citation type="submission" date="2022-07" db="EMBL/GenBank/DDBJ databases">
        <title>Genome analysis of Parmales, a sister group of diatoms, reveals the evolutionary specialization of diatoms from phago-mixotrophs to photoautotrophs.</title>
        <authorList>
            <person name="Ban H."/>
            <person name="Sato S."/>
            <person name="Yoshikawa S."/>
            <person name="Kazumasa Y."/>
            <person name="Nakamura Y."/>
            <person name="Ichinomiya M."/>
            <person name="Saitoh K."/>
            <person name="Sato N."/>
            <person name="Blanc-Mathieu R."/>
            <person name="Endo H."/>
            <person name="Kuwata A."/>
            <person name="Ogata H."/>
        </authorList>
    </citation>
    <scope>NUCLEOTIDE SEQUENCE</scope>
</reference>
<dbReference type="InterPro" id="IPR035996">
    <property type="entry name" value="4pyrrol_Methylase_sf"/>
</dbReference>
<dbReference type="GO" id="GO:0007017">
    <property type="term" value="P:microtubule-based process"/>
    <property type="evidence" value="ECO:0007669"/>
    <property type="project" value="InterPro"/>
</dbReference>
<accession>A0A9W7AEI9</accession>
<dbReference type="GO" id="GO:0030286">
    <property type="term" value="C:dynein complex"/>
    <property type="evidence" value="ECO:0007669"/>
    <property type="project" value="InterPro"/>
</dbReference>
<evidence type="ECO:0000256" key="2">
    <source>
        <dbReference type="ARBA" id="ARBA00004245"/>
    </source>
</evidence>
<keyword evidence="8" id="KW-0653">Protein transport</keyword>
<protein>
    <recommendedName>
        <fullName evidence="3">Dynein light chain 1, cytoplasmic</fullName>
    </recommendedName>
</protein>
<dbReference type="PANTHER" id="PTHR45790:SF6">
    <property type="entry name" value="UROPORPHYRINOGEN-III C-METHYLTRANSFERASE"/>
    <property type="match status" value="1"/>
</dbReference>
<dbReference type="Proteomes" id="UP001165082">
    <property type="component" value="Unassembled WGS sequence"/>
</dbReference>
<dbReference type="InterPro" id="IPR001372">
    <property type="entry name" value="Dynein_light_chain_typ-1/2"/>
</dbReference>
<keyword evidence="13" id="KW-1185">Reference proteome</keyword>
<feature type="domain" description="Tetrapyrrole methylase" evidence="11">
    <location>
        <begin position="1"/>
        <end position="104"/>
    </location>
</feature>
<dbReference type="SMART" id="SM01375">
    <property type="entry name" value="Dynein_light"/>
    <property type="match status" value="1"/>
</dbReference>
<dbReference type="Gene3D" id="3.30.740.10">
    <property type="entry name" value="Protein Inhibitor Of Neuronal Nitric Oxide Synthase"/>
    <property type="match status" value="1"/>
</dbReference>
<evidence type="ECO:0000256" key="4">
    <source>
        <dbReference type="ARBA" id="ARBA00022448"/>
    </source>
</evidence>
<evidence type="ECO:0000256" key="9">
    <source>
        <dbReference type="ARBA" id="ARBA00023212"/>
    </source>
</evidence>
<evidence type="ECO:0000313" key="12">
    <source>
        <dbReference type="EMBL" id="GMH67778.1"/>
    </source>
</evidence>
<evidence type="ECO:0000313" key="13">
    <source>
        <dbReference type="Proteomes" id="UP001165082"/>
    </source>
</evidence>
<dbReference type="Gene3D" id="3.40.1010.10">
    <property type="entry name" value="Cobalt-precorrin-4 Transmethylase, Domain 1"/>
    <property type="match status" value="1"/>
</dbReference>
<dbReference type="GO" id="GO:0004851">
    <property type="term" value="F:uroporphyrin-III C-methyltransferase activity"/>
    <property type="evidence" value="ECO:0007669"/>
    <property type="project" value="TreeGrafter"/>
</dbReference>
<dbReference type="InterPro" id="IPR037177">
    <property type="entry name" value="DLC_sf"/>
</dbReference>
<keyword evidence="7" id="KW-0509">mRNA transport</keyword>
<dbReference type="InterPro" id="IPR050161">
    <property type="entry name" value="Siro_Cobalamin_biosynth"/>
</dbReference>
<dbReference type="SUPFAM" id="SSF54648">
    <property type="entry name" value="DLC"/>
    <property type="match status" value="1"/>
</dbReference>
<name>A0A9W7AEI9_9STRA</name>
<dbReference type="InterPro" id="IPR014777">
    <property type="entry name" value="4pyrrole_Mease_sub1"/>
</dbReference>
<dbReference type="EMBL" id="BRXZ01001303">
    <property type="protein sequence ID" value="GMH67778.1"/>
    <property type="molecule type" value="Genomic_DNA"/>
</dbReference>
<keyword evidence="6" id="KW-0493">Microtubule</keyword>
<dbReference type="GO" id="GO:0019354">
    <property type="term" value="P:siroheme biosynthetic process"/>
    <property type="evidence" value="ECO:0007669"/>
    <property type="project" value="TreeGrafter"/>
</dbReference>
<gene>
    <name evidence="12" type="ORF">TrRE_jg4835</name>
</gene>
<keyword evidence="9" id="KW-0206">Cytoskeleton</keyword>